<evidence type="ECO:0000313" key="3">
    <source>
        <dbReference type="Proteomes" id="UP000014760"/>
    </source>
</evidence>
<dbReference type="PANTHER" id="PTHR46963:SF2">
    <property type="match status" value="1"/>
</dbReference>
<sequence>MAAHNDNETLISTLQTAVPLLCKNSLPSEAQGLSAPVINIAPLVEREDGGNEELIDSTCAQIREGVIKTEVTDDSIDDPKREEVTDLRSGDLCVDCREELIYNSSLPPTPLTFEPVGEVTPSVTSDPDTLQALEKIAELPDGKYDWSSWLISLHSRVQEPLDDKVRHLHTWFQALGEIRQMEDIPPKELDDLLSTYFAKGKDYSPISHILKFALVNCYLKQKNYDCNLALDLRFKNCRDILRALCVGVSQKTTQPLEIQDSLKPEELKQFTEEDVERMYSMGVLGADFLLKGDPNTMILTLWFILSVHFGLEYSDHECLTWGDIQLKSDSNARSYLEYVKNNKTTDRPRIMEEEDRAKG</sequence>
<reference evidence="3" key="1">
    <citation type="submission" date="2012-12" db="EMBL/GenBank/DDBJ databases">
        <authorList>
            <person name="Hellsten U."/>
            <person name="Grimwood J."/>
            <person name="Chapman J.A."/>
            <person name="Shapiro H."/>
            <person name="Aerts A."/>
            <person name="Otillar R.P."/>
            <person name="Terry A.Y."/>
            <person name="Boore J.L."/>
            <person name="Simakov O."/>
            <person name="Marletaz F."/>
            <person name="Cho S.-J."/>
            <person name="Edsinger-Gonzales E."/>
            <person name="Havlak P."/>
            <person name="Kuo D.-H."/>
            <person name="Larsson T."/>
            <person name="Lv J."/>
            <person name="Arendt D."/>
            <person name="Savage R."/>
            <person name="Osoegawa K."/>
            <person name="de Jong P."/>
            <person name="Lindberg D.R."/>
            <person name="Seaver E.C."/>
            <person name="Weisblat D.A."/>
            <person name="Putnam N.H."/>
            <person name="Grigoriev I.V."/>
            <person name="Rokhsar D.S."/>
        </authorList>
    </citation>
    <scope>NUCLEOTIDE SEQUENCE</scope>
    <source>
        <strain evidence="3">I ESC-2004</strain>
    </source>
</reference>
<accession>R7UL80</accession>
<protein>
    <recommendedName>
        <fullName evidence="4">DUF3504 domain-containing protein</fullName>
    </recommendedName>
</protein>
<dbReference type="HOGENOM" id="CLU_772193_0_0_1"/>
<dbReference type="EnsemblMetazoa" id="CapteT203549">
    <property type="protein sequence ID" value="CapteP203549"/>
    <property type="gene ID" value="CapteG203549"/>
</dbReference>
<name>R7UL80_CAPTE</name>
<organism evidence="1">
    <name type="scientific">Capitella teleta</name>
    <name type="common">Polychaete worm</name>
    <dbReference type="NCBI Taxonomy" id="283909"/>
    <lineage>
        <taxon>Eukaryota</taxon>
        <taxon>Metazoa</taxon>
        <taxon>Spiralia</taxon>
        <taxon>Lophotrochozoa</taxon>
        <taxon>Annelida</taxon>
        <taxon>Polychaeta</taxon>
        <taxon>Sedentaria</taxon>
        <taxon>Scolecida</taxon>
        <taxon>Capitellidae</taxon>
        <taxon>Capitella</taxon>
    </lineage>
</organism>
<gene>
    <name evidence="1" type="ORF">CAPTEDRAFT_203549</name>
</gene>
<dbReference type="OrthoDB" id="10038493at2759"/>
<dbReference type="Proteomes" id="UP000014760">
    <property type="component" value="Unassembled WGS sequence"/>
</dbReference>
<reference evidence="1 3" key="2">
    <citation type="journal article" date="2013" name="Nature">
        <title>Insights into bilaterian evolution from three spiralian genomes.</title>
        <authorList>
            <person name="Simakov O."/>
            <person name="Marletaz F."/>
            <person name="Cho S.J."/>
            <person name="Edsinger-Gonzales E."/>
            <person name="Havlak P."/>
            <person name="Hellsten U."/>
            <person name="Kuo D.H."/>
            <person name="Larsson T."/>
            <person name="Lv J."/>
            <person name="Arendt D."/>
            <person name="Savage R."/>
            <person name="Osoegawa K."/>
            <person name="de Jong P."/>
            <person name="Grimwood J."/>
            <person name="Chapman J.A."/>
            <person name="Shapiro H."/>
            <person name="Aerts A."/>
            <person name="Otillar R.P."/>
            <person name="Terry A.Y."/>
            <person name="Boore J.L."/>
            <person name="Grigoriev I.V."/>
            <person name="Lindberg D.R."/>
            <person name="Seaver E.C."/>
            <person name="Weisblat D.A."/>
            <person name="Putnam N.H."/>
            <person name="Rokhsar D.S."/>
        </authorList>
    </citation>
    <scope>NUCLEOTIDE SEQUENCE</scope>
    <source>
        <strain evidence="1 3">I ESC-2004</strain>
    </source>
</reference>
<reference evidence="2" key="3">
    <citation type="submission" date="2015-06" db="UniProtKB">
        <authorList>
            <consortium name="EnsemblMetazoa"/>
        </authorList>
    </citation>
    <scope>IDENTIFICATION</scope>
</reference>
<dbReference type="STRING" id="283909.R7UL80"/>
<evidence type="ECO:0000313" key="1">
    <source>
        <dbReference type="EMBL" id="ELU06980.1"/>
    </source>
</evidence>
<evidence type="ECO:0000313" key="2">
    <source>
        <dbReference type="EnsemblMetazoa" id="CapteP203549"/>
    </source>
</evidence>
<evidence type="ECO:0008006" key="4">
    <source>
        <dbReference type="Google" id="ProtNLM"/>
    </source>
</evidence>
<dbReference type="PANTHER" id="PTHR46963">
    <property type="entry name" value="SIMILAR TO RIKEN CDNA E130308A19"/>
    <property type="match status" value="1"/>
</dbReference>
<dbReference type="EMBL" id="AMQN01007244">
    <property type="status" value="NOT_ANNOTATED_CDS"/>
    <property type="molecule type" value="Genomic_DNA"/>
</dbReference>
<keyword evidence="3" id="KW-1185">Reference proteome</keyword>
<dbReference type="OMA" id="TMANNAC"/>
<dbReference type="AlphaFoldDB" id="R7UL80"/>
<dbReference type="InterPro" id="IPR042838">
    <property type="entry name" value="KIAA1958"/>
</dbReference>
<dbReference type="EMBL" id="KB300259">
    <property type="protein sequence ID" value="ELU06980.1"/>
    <property type="molecule type" value="Genomic_DNA"/>
</dbReference>
<proteinExistence type="predicted"/>